<dbReference type="EMBL" id="JAPQKH010000001">
    <property type="protein sequence ID" value="KAJ5116225.1"/>
    <property type="molecule type" value="Genomic_DNA"/>
</dbReference>
<protein>
    <submittedName>
        <fullName evidence="1">Uncharacterized protein</fullName>
    </submittedName>
</protein>
<reference evidence="1" key="1">
    <citation type="submission" date="2022-11" db="EMBL/GenBank/DDBJ databases">
        <authorList>
            <person name="Petersen C."/>
        </authorList>
    </citation>
    <scope>NUCLEOTIDE SEQUENCE</scope>
    <source>
        <strain evidence="1">IBT 30069</strain>
    </source>
</reference>
<evidence type="ECO:0000313" key="1">
    <source>
        <dbReference type="EMBL" id="KAJ5116225.1"/>
    </source>
</evidence>
<dbReference type="AlphaFoldDB" id="A0A9W9KS90"/>
<organism evidence="1 2">
    <name type="scientific">Penicillium angulare</name>
    <dbReference type="NCBI Taxonomy" id="116970"/>
    <lineage>
        <taxon>Eukaryota</taxon>
        <taxon>Fungi</taxon>
        <taxon>Dikarya</taxon>
        <taxon>Ascomycota</taxon>
        <taxon>Pezizomycotina</taxon>
        <taxon>Eurotiomycetes</taxon>
        <taxon>Eurotiomycetidae</taxon>
        <taxon>Eurotiales</taxon>
        <taxon>Aspergillaceae</taxon>
        <taxon>Penicillium</taxon>
    </lineage>
</organism>
<comment type="caution">
    <text evidence="1">The sequence shown here is derived from an EMBL/GenBank/DDBJ whole genome shotgun (WGS) entry which is preliminary data.</text>
</comment>
<accession>A0A9W9KS90</accession>
<sequence length="471" mass="53713">MVQNETPPSYQSIFMLGSEIPRFMLGYRLWEDEAFAVLWAFNIPEISQVIRYGLFRDVTFPRNSLLSRNADTIEAFLMTLSEPVEHQSLMTLSHVQKVEEILRRSSIPPFREVPWSWFPPLPGHSLDARSIAADIETESHFHFCKIEFEEIVRASLDYNAPSVEWFLLQHTALSIHLMDHLQAYPEEIPVYLEVEKHLRSRSPFARRALVHCLQTIVPETAATIPDSKLAGFQFIAGPIQSLFMDQPPGLTTILKVFSVLAVRFRRQYIHSSRMDWYTPFDITNSFLEDCRNSTSAKDLARVLTSADEVDFAPLTRQSITTGDVMTKRIATNWNNLSLAVWECCTAIPDLTTYLRDCTQASLQNATFRDNKKEIPISNPIVDGLHKYAITTARSRGLNSTVGGMVVLEPLLPPVAVFLTNPNHNYASYRQYYGQYPGIPFLLPYIREFQQQGESGIQPLLDYIQDPFAAKG</sequence>
<keyword evidence="2" id="KW-1185">Reference proteome</keyword>
<evidence type="ECO:0000313" key="2">
    <source>
        <dbReference type="Proteomes" id="UP001149165"/>
    </source>
</evidence>
<dbReference type="OrthoDB" id="4312812at2759"/>
<name>A0A9W9KS90_9EURO</name>
<gene>
    <name evidence="1" type="ORF">N7456_000573</name>
</gene>
<reference evidence="1" key="2">
    <citation type="journal article" date="2023" name="IMA Fungus">
        <title>Comparative genomic study of the Penicillium genus elucidates a diverse pangenome and 15 lateral gene transfer events.</title>
        <authorList>
            <person name="Petersen C."/>
            <person name="Sorensen T."/>
            <person name="Nielsen M.R."/>
            <person name="Sondergaard T.E."/>
            <person name="Sorensen J.L."/>
            <person name="Fitzpatrick D.A."/>
            <person name="Frisvad J.C."/>
            <person name="Nielsen K.L."/>
        </authorList>
    </citation>
    <scope>NUCLEOTIDE SEQUENCE</scope>
    <source>
        <strain evidence="1">IBT 30069</strain>
    </source>
</reference>
<dbReference type="Proteomes" id="UP001149165">
    <property type="component" value="Unassembled WGS sequence"/>
</dbReference>
<proteinExistence type="predicted"/>